<dbReference type="Pfam" id="PF13354">
    <property type="entry name" value="Beta-lactamase2"/>
    <property type="match status" value="1"/>
</dbReference>
<accession>A0A0F4LK45</accession>
<name>A0A0F4LK45_9LACO</name>
<dbReference type="PANTHER" id="PTHR35333:SF3">
    <property type="entry name" value="BETA-LACTAMASE-TYPE TRANSPEPTIDASE FOLD CONTAINING PROTEIN"/>
    <property type="match status" value="1"/>
</dbReference>
<comment type="caution">
    <text evidence="2">The sequence shown here is derived from an EMBL/GenBank/DDBJ whole genome shotgun (WGS) entry which is preliminary data.</text>
</comment>
<dbReference type="AlphaFoldDB" id="A0A0F4LK45"/>
<feature type="domain" description="Beta-lactamase class A catalytic" evidence="1">
    <location>
        <begin position="92"/>
        <end position="288"/>
    </location>
</feature>
<organism evidence="2 3">
    <name type="scientific">Lactobacillus kullabergensis</name>
    <dbReference type="NCBI Taxonomy" id="1218493"/>
    <lineage>
        <taxon>Bacteria</taxon>
        <taxon>Bacillati</taxon>
        <taxon>Bacillota</taxon>
        <taxon>Bacilli</taxon>
        <taxon>Lactobacillales</taxon>
        <taxon>Lactobacillaceae</taxon>
        <taxon>Lactobacillus</taxon>
    </lineage>
</organism>
<dbReference type="GO" id="GO:0046677">
    <property type="term" value="P:response to antibiotic"/>
    <property type="evidence" value="ECO:0007669"/>
    <property type="project" value="InterPro"/>
</dbReference>
<dbReference type="OrthoDB" id="2320855at2"/>
<evidence type="ECO:0000313" key="2">
    <source>
        <dbReference type="EMBL" id="KJY58624.1"/>
    </source>
</evidence>
<dbReference type="PATRIC" id="fig|1218493.3.peg.371"/>
<dbReference type="EMBL" id="JXBY01000007">
    <property type="protein sequence ID" value="KJY58624.1"/>
    <property type="molecule type" value="Genomic_DNA"/>
</dbReference>
<dbReference type="InterPro" id="IPR000871">
    <property type="entry name" value="Beta-lactam_class-A"/>
</dbReference>
<sequence>MKNKVLIGSLITALIAFILYSVNLKKVENSSLKIVGQGQEQVVKNKKGKNSVREPKVATMEYPNHIKIASDSEQKWAEKIVQVMGKDQSYQVCVQDLNNNKFARVSNTSQRHGVNTISRLFLLVALTYQEQHGQATANKAVKIKKADHVKGEKVLQKGIAYNATYLKQLMMQGDKTAANALLRTVKPATVNSIIKKIGVHDTTIKGKLSAKPAAYTTANDLNKIMVSLYHDQILSRQYSNQVLGALNANKTKPRIIRNSKGLIYAIGDSKANVALVQSNGNAYCVSVWSNNDHDFVKLGKAVNSFFK</sequence>
<dbReference type="GO" id="GO:0008800">
    <property type="term" value="F:beta-lactamase activity"/>
    <property type="evidence" value="ECO:0007669"/>
    <property type="project" value="InterPro"/>
</dbReference>
<protein>
    <submittedName>
        <fullName evidence="2">Beta-lactamase</fullName>
    </submittedName>
</protein>
<evidence type="ECO:0000259" key="1">
    <source>
        <dbReference type="Pfam" id="PF13354"/>
    </source>
</evidence>
<dbReference type="GO" id="GO:0030655">
    <property type="term" value="P:beta-lactam antibiotic catabolic process"/>
    <property type="evidence" value="ECO:0007669"/>
    <property type="project" value="InterPro"/>
</dbReference>
<dbReference type="PANTHER" id="PTHR35333">
    <property type="entry name" value="BETA-LACTAMASE"/>
    <property type="match status" value="1"/>
</dbReference>
<evidence type="ECO:0000313" key="3">
    <source>
        <dbReference type="Proteomes" id="UP000033533"/>
    </source>
</evidence>
<reference evidence="2 3" key="1">
    <citation type="submission" date="2014-12" db="EMBL/GenBank/DDBJ databases">
        <title>Comparative genomics of the lactic acid bacteria isolated from the honey bee gut.</title>
        <authorList>
            <person name="Ellegaard K.M."/>
            <person name="Tamarit D."/>
            <person name="Javelind E."/>
            <person name="Olofsson T."/>
            <person name="Andersson S.G."/>
            <person name="Vasquez A."/>
        </authorList>
    </citation>
    <scope>NUCLEOTIDE SEQUENCE [LARGE SCALE GENOMIC DNA]</scope>
    <source>
        <strain evidence="2 3">Biut2</strain>
    </source>
</reference>
<dbReference type="RefSeq" id="WP_045927561.1">
    <property type="nucleotide sequence ID" value="NZ_JBHSZS010000021.1"/>
</dbReference>
<dbReference type="Gene3D" id="3.40.710.10">
    <property type="entry name" value="DD-peptidase/beta-lactamase superfamily"/>
    <property type="match status" value="1"/>
</dbReference>
<dbReference type="HOGENOM" id="CLU_077378_0_0_9"/>
<dbReference type="InterPro" id="IPR045155">
    <property type="entry name" value="Beta-lactam_cat"/>
</dbReference>
<proteinExistence type="predicted"/>
<dbReference type="STRING" id="1218493.JF76_03520"/>
<dbReference type="InterPro" id="IPR012338">
    <property type="entry name" value="Beta-lactam/transpept-like"/>
</dbReference>
<dbReference type="SUPFAM" id="SSF56601">
    <property type="entry name" value="beta-lactamase/transpeptidase-like"/>
    <property type="match status" value="1"/>
</dbReference>
<gene>
    <name evidence="2" type="ORF">JF76_03520</name>
</gene>
<dbReference type="Proteomes" id="UP000033533">
    <property type="component" value="Unassembled WGS sequence"/>
</dbReference>